<gene>
    <name evidence="3" type="ORF">ACFPZN_35870</name>
</gene>
<dbReference type="PANTHER" id="PTHR11941:SF54">
    <property type="entry name" value="ENOYL-COA HYDRATASE, MITOCHONDRIAL"/>
    <property type="match status" value="1"/>
</dbReference>
<evidence type="ECO:0000256" key="2">
    <source>
        <dbReference type="RuleBase" id="RU003707"/>
    </source>
</evidence>
<evidence type="ECO:0000256" key="1">
    <source>
        <dbReference type="ARBA" id="ARBA00005254"/>
    </source>
</evidence>
<keyword evidence="4" id="KW-1185">Reference proteome</keyword>
<dbReference type="PROSITE" id="PS00166">
    <property type="entry name" value="ENOYL_COA_HYDRATASE"/>
    <property type="match status" value="1"/>
</dbReference>
<dbReference type="Pfam" id="PF00378">
    <property type="entry name" value="ECH_1"/>
    <property type="match status" value="1"/>
</dbReference>
<dbReference type="Proteomes" id="UP001596074">
    <property type="component" value="Unassembled WGS sequence"/>
</dbReference>
<protein>
    <submittedName>
        <fullName evidence="3">Enoyl-CoA hydratase/isomerase family protein</fullName>
    </submittedName>
</protein>
<proteinExistence type="inferred from homology"/>
<dbReference type="InterPro" id="IPR029045">
    <property type="entry name" value="ClpP/crotonase-like_dom_sf"/>
</dbReference>
<dbReference type="RefSeq" id="WP_378286897.1">
    <property type="nucleotide sequence ID" value="NZ_JBHSON010000062.1"/>
</dbReference>
<dbReference type="InterPro" id="IPR001753">
    <property type="entry name" value="Enoyl-CoA_hydra/iso"/>
</dbReference>
<dbReference type="InterPro" id="IPR018376">
    <property type="entry name" value="Enoyl-CoA_hyd/isom_CS"/>
</dbReference>
<accession>A0ABW1A7R3</accession>
<dbReference type="SUPFAM" id="SSF52096">
    <property type="entry name" value="ClpP/crotonase"/>
    <property type="match status" value="1"/>
</dbReference>
<dbReference type="CDD" id="cd06558">
    <property type="entry name" value="crotonase-like"/>
    <property type="match status" value="1"/>
</dbReference>
<comment type="caution">
    <text evidence="3">The sequence shown here is derived from an EMBL/GenBank/DDBJ whole genome shotgun (WGS) entry which is preliminary data.</text>
</comment>
<evidence type="ECO:0000313" key="4">
    <source>
        <dbReference type="Proteomes" id="UP001596074"/>
    </source>
</evidence>
<dbReference type="EMBL" id="JBHSON010000062">
    <property type="protein sequence ID" value="MFC5751027.1"/>
    <property type="molecule type" value="Genomic_DNA"/>
</dbReference>
<organism evidence="3 4">
    <name type="scientific">Actinomadura rugatobispora</name>
    <dbReference type="NCBI Taxonomy" id="1994"/>
    <lineage>
        <taxon>Bacteria</taxon>
        <taxon>Bacillati</taxon>
        <taxon>Actinomycetota</taxon>
        <taxon>Actinomycetes</taxon>
        <taxon>Streptosporangiales</taxon>
        <taxon>Thermomonosporaceae</taxon>
        <taxon>Actinomadura</taxon>
    </lineage>
</organism>
<reference evidence="4" key="1">
    <citation type="journal article" date="2019" name="Int. J. Syst. Evol. Microbiol.">
        <title>The Global Catalogue of Microorganisms (GCM) 10K type strain sequencing project: providing services to taxonomists for standard genome sequencing and annotation.</title>
        <authorList>
            <consortium name="The Broad Institute Genomics Platform"/>
            <consortium name="The Broad Institute Genome Sequencing Center for Infectious Disease"/>
            <person name="Wu L."/>
            <person name="Ma J."/>
        </authorList>
    </citation>
    <scope>NUCLEOTIDE SEQUENCE [LARGE SCALE GENOMIC DNA]</scope>
    <source>
        <strain evidence="4">KCTC 42087</strain>
    </source>
</reference>
<comment type="similarity">
    <text evidence="1 2">Belongs to the enoyl-CoA hydratase/isomerase family.</text>
</comment>
<dbReference type="Gene3D" id="3.90.226.10">
    <property type="entry name" value="2-enoyl-CoA Hydratase, Chain A, domain 1"/>
    <property type="match status" value="1"/>
</dbReference>
<dbReference type="PANTHER" id="PTHR11941">
    <property type="entry name" value="ENOYL-COA HYDRATASE-RELATED"/>
    <property type="match status" value="1"/>
</dbReference>
<sequence length="264" mass="28312">MSLDLPPTVRYEVRDRAGVLILDRPKAKNALSREMYAAVRDVARAVRTDPAVDALVLAGAGGAFAVGGDLKEMRAMLSGPDRSEILGYEDHLPFEAVRQLPKPTIAVIDGLCMGGGLTLALMCDMRIATESSTFAIPEARVGIVDGHLPRLLRDRVPPAVLRRWMYTGAPFSARDAWHNGLLSELADDAEDLQRRLGTLLTELSAASKPAIARLKGIFNEVMPLPSMSDAYDSLLNEEVLVHLKGFGANQGAGTAAQPDGGTRA</sequence>
<evidence type="ECO:0000313" key="3">
    <source>
        <dbReference type="EMBL" id="MFC5751027.1"/>
    </source>
</evidence>
<name>A0ABW1A7R3_9ACTN</name>